<dbReference type="Proteomes" id="UP000007104">
    <property type="component" value="Chromosome I"/>
</dbReference>
<proteinExistence type="predicted"/>
<dbReference type="HOGENOM" id="CLU_3285998_0_0_5"/>
<dbReference type="EMBL" id="CP002997">
    <property type="protein sequence ID" value="AEM18473.1"/>
    <property type="molecule type" value="Genomic_DNA"/>
</dbReference>
<name>A0A0H3G3Y1_BRUSU</name>
<dbReference type="AlphaFoldDB" id="A0A0H3G3Y1"/>
<reference evidence="1 2" key="1">
    <citation type="journal article" date="2011" name="J. Bacteriol.">
        <title>Revised genome sequence of Brucella suis 1330.</title>
        <authorList>
            <person name="Tae H."/>
            <person name="Shallom S."/>
            <person name="Settlage R."/>
            <person name="Preston D."/>
            <person name="Adams L.G."/>
            <person name="Garner H.R."/>
        </authorList>
    </citation>
    <scope>NUCLEOTIDE SEQUENCE [LARGE SCALE GENOMIC DNA]</scope>
    <source>
        <strain evidence="1 2">1330</strain>
    </source>
</reference>
<dbReference type="KEGG" id="bsi:BS1330_I1131"/>
<protein>
    <submittedName>
        <fullName evidence="1">Uncharacterized protein</fullName>
    </submittedName>
</protein>
<sequence length="40" mass="4316">MCSLRGFAPVFLCSMTVAAQALVKKCPEVHFFVAESIGKV</sequence>
<dbReference type="KEGG" id="bms:BR1135"/>
<evidence type="ECO:0000313" key="2">
    <source>
        <dbReference type="Proteomes" id="UP000007104"/>
    </source>
</evidence>
<evidence type="ECO:0000313" key="1">
    <source>
        <dbReference type="EMBL" id="AEM18473.1"/>
    </source>
</evidence>
<accession>A0A0H3G3Y1</accession>
<gene>
    <name evidence="1" type="ordered locus">BS1330_I1131</name>
</gene>
<keyword evidence="2" id="KW-1185">Reference proteome</keyword>
<organism evidence="1 2">
    <name type="scientific">Brucella suis biovar 1 (strain 1330)</name>
    <dbReference type="NCBI Taxonomy" id="204722"/>
    <lineage>
        <taxon>Bacteria</taxon>
        <taxon>Pseudomonadati</taxon>
        <taxon>Pseudomonadota</taxon>
        <taxon>Alphaproteobacteria</taxon>
        <taxon>Hyphomicrobiales</taxon>
        <taxon>Brucellaceae</taxon>
        <taxon>Brucella/Ochrobactrum group</taxon>
        <taxon>Brucella</taxon>
    </lineage>
</organism>